<feature type="transmembrane region" description="Helical" evidence="1">
    <location>
        <begin position="435"/>
        <end position="461"/>
    </location>
</feature>
<dbReference type="GO" id="GO:0016787">
    <property type="term" value="F:hydrolase activity"/>
    <property type="evidence" value="ECO:0007669"/>
    <property type="project" value="UniProtKB-KW"/>
</dbReference>
<dbReference type="OrthoDB" id="3239312at2"/>
<keyword evidence="2" id="KW-0378">Hydrolase</keyword>
<evidence type="ECO:0000313" key="2">
    <source>
        <dbReference type="EMBL" id="PJM76139.1"/>
    </source>
</evidence>
<keyword evidence="1" id="KW-0812">Transmembrane</keyword>
<reference evidence="2 3" key="1">
    <citation type="submission" date="2017-10" db="EMBL/GenBank/DDBJ databases">
        <title>Draft genome sequences of strains TRE 1, TRE 9, TRE H and TRI 7, isolated from tamarins, belonging to four potential novel Bifidobacterium species.</title>
        <authorList>
            <person name="Mattarelli P."/>
            <person name="Modesto M."/>
            <person name="Puglisi E."/>
            <person name="Morelli L."/>
            <person name="Spezio C."/>
            <person name="Bonetti A."/>
            <person name="Sandri C."/>
        </authorList>
    </citation>
    <scope>NUCLEOTIDE SEQUENCE [LARGE SCALE GENOMIC DNA]</scope>
    <source>
        <strain evidence="3">TRI7</strain>
    </source>
</reference>
<organism evidence="2 3">
    <name type="scientific">Bifidobacterium simiarum</name>
    <dbReference type="NCBI Taxonomy" id="2045441"/>
    <lineage>
        <taxon>Bacteria</taxon>
        <taxon>Bacillati</taxon>
        <taxon>Actinomycetota</taxon>
        <taxon>Actinomycetes</taxon>
        <taxon>Bifidobacteriales</taxon>
        <taxon>Bifidobacteriaceae</taxon>
        <taxon>Bifidobacterium</taxon>
    </lineage>
</organism>
<name>A0A2M9HH65_9BIFI</name>
<feature type="transmembrane region" description="Helical" evidence="1">
    <location>
        <begin position="481"/>
        <end position="501"/>
    </location>
</feature>
<feature type="transmembrane region" description="Helical" evidence="1">
    <location>
        <begin position="553"/>
        <end position="576"/>
    </location>
</feature>
<proteinExistence type="predicted"/>
<keyword evidence="1" id="KW-1133">Transmembrane helix</keyword>
<sequence>MACVSKRRKRNGIEQPRWNWSKRLLVSLPIFLILMGILTSVSHATTVEWHNDPIDQTVNTLASDTAVTYANPGGEQLPKRGTYKVETTDTWIDLKRPSTGEIQRAHVLIRSPKGLSSNHGLPAAVFMHGAGYGTADNSFGDVATDLSSAGFVTATVDKPVWSTGDVDRDYPGSAHAYGQVVDYLRSMSAVDPEKVGLYATSESTWISPYLVREDGHIAFQVLLSPMVFSPRHALGFFVAQDFAIVGANPGYQSIVRRVFSVDAARFGLYNLDFDPMVAEGYAIPTFVAYGSKDVMTAQVDGVRQIETMAHSVGNWDVTIRNYPVANHVLRLGDEAEEGTPLADRYENDFVDWAVGKVRGLEPTGASIAGASIVQSIGVPTYLTAHTKMTVYGVIIHVAAAVMLIVSWLFAITALVRKIWTMTHGGGRAIGLVPGFQRVLITISLTTQAMLLLFFAGVGQIIWRMVKLIWGAAPEAPGMIYWSWYALQVFCAVVVWAWSRVFGQILEAASLRGLLRTPEEWRADIQARRLTGRPVIRIRGVDTGPVLASTRFGVAFFVITTLAMFCLLLVFAFWGLFIY</sequence>
<evidence type="ECO:0000256" key="1">
    <source>
        <dbReference type="SAM" id="Phobius"/>
    </source>
</evidence>
<keyword evidence="1" id="KW-0472">Membrane</keyword>
<dbReference type="InterPro" id="IPR029058">
    <property type="entry name" value="AB_hydrolase_fold"/>
</dbReference>
<dbReference type="Gene3D" id="3.40.50.1820">
    <property type="entry name" value="alpha/beta hydrolase"/>
    <property type="match status" value="1"/>
</dbReference>
<dbReference type="AlphaFoldDB" id="A0A2M9HH65"/>
<dbReference type="SUPFAM" id="SSF53474">
    <property type="entry name" value="alpha/beta-Hydrolases"/>
    <property type="match status" value="1"/>
</dbReference>
<dbReference type="EMBL" id="PEBK01000001">
    <property type="protein sequence ID" value="PJM76139.1"/>
    <property type="molecule type" value="Genomic_DNA"/>
</dbReference>
<dbReference type="Proteomes" id="UP000231451">
    <property type="component" value="Unassembled WGS sequence"/>
</dbReference>
<gene>
    <name evidence="2" type="ORF">CSQ87_01010</name>
</gene>
<feature type="transmembrane region" description="Helical" evidence="1">
    <location>
        <begin position="390"/>
        <end position="415"/>
    </location>
</feature>
<comment type="caution">
    <text evidence="2">The sequence shown here is derived from an EMBL/GenBank/DDBJ whole genome shotgun (WGS) entry which is preliminary data.</text>
</comment>
<accession>A0A2M9HH65</accession>
<evidence type="ECO:0000313" key="3">
    <source>
        <dbReference type="Proteomes" id="UP000231451"/>
    </source>
</evidence>
<keyword evidence="3" id="KW-1185">Reference proteome</keyword>
<protein>
    <submittedName>
        <fullName evidence="2">Alpha/beta hydrolase</fullName>
    </submittedName>
</protein>